<gene>
    <name evidence="5" type="ORF">ENO08_00100</name>
</gene>
<accession>A0A7V2ATA1</accession>
<dbReference type="AlphaFoldDB" id="A0A7V2ATA1"/>
<dbReference type="SUPFAM" id="SSF53383">
    <property type="entry name" value="PLP-dependent transferases"/>
    <property type="match status" value="1"/>
</dbReference>
<dbReference type="PANTHER" id="PTHR11773">
    <property type="entry name" value="GLYCINE DEHYDROGENASE, DECARBOXYLATING"/>
    <property type="match status" value="1"/>
</dbReference>
<dbReference type="InterPro" id="IPR015424">
    <property type="entry name" value="PyrdxlP-dep_Trfase"/>
</dbReference>
<name>A0A7V2ATA1_UNCEI</name>
<comment type="function">
    <text evidence="1">The glycine cleavage system catalyzes the degradation of glycine. The P protein binds the alpha-amino group of glycine through its pyridoxal phosphate cofactor; CO(2) is released and the remaining methylamine moiety is then transferred to the lipoamide cofactor of the H protein.</text>
</comment>
<dbReference type="EMBL" id="DSEC01000010">
    <property type="protein sequence ID" value="HER42846.1"/>
    <property type="molecule type" value="Genomic_DNA"/>
</dbReference>
<dbReference type="GO" id="GO:0016594">
    <property type="term" value="F:glycine binding"/>
    <property type="evidence" value="ECO:0007669"/>
    <property type="project" value="TreeGrafter"/>
</dbReference>
<dbReference type="InterPro" id="IPR015421">
    <property type="entry name" value="PyrdxlP-dep_Trfase_major"/>
</dbReference>
<reference evidence="5" key="1">
    <citation type="journal article" date="2020" name="mSystems">
        <title>Genome- and Community-Level Interaction Insights into Carbon Utilization and Element Cycling Functions of Hydrothermarchaeota in Hydrothermal Sediment.</title>
        <authorList>
            <person name="Zhou Z."/>
            <person name="Liu Y."/>
            <person name="Xu W."/>
            <person name="Pan J."/>
            <person name="Luo Z.H."/>
            <person name="Li M."/>
        </authorList>
    </citation>
    <scope>NUCLEOTIDE SEQUENCE [LARGE SCALE GENOMIC DNA]</scope>
    <source>
        <strain evidence="5">SpSt-1233</strain>
    </source>
</reference>
<dbReference type="InterPro" id="IPR020581">
    <property type="entry name" value="GDC_P"/>
</dbReference>
<evidence type="ECO:0000256" key="1">
    <source>
        <dbReference type="ARBA" id="ARBA00003788"/>
    </source>
</evidence>
<dbReference type="GO" id="GO:0008483">
    <property type="term" value="F:transaminase activity"/>
    <property type="evidence" value="ECO:0007669"/>
    <property type="project" value="UniProtKB-KW"/>
</dbReference>
<keyword evidence="5" id="KW-0808">Transferase</keyword>
<feature type="non-terminal residue" evidence="5">
    <location>
        <position position="332"/>
    </location>
</feature>
<dbReference type="GO" id="GO:0030170">
    <property type="term" value="F:pyridoxal phosphate binding"/>
    <property type="evidence" value="ECO:0007669"/>
    <property type="project" value="TreeGrafter"/>
</dbReference>
<proteinExistence type="predicted"/>
<keyword evidence="5" id="KW-0032">Aminotransferase</keyword>
<dbReference type="Gene3D" id="6.20.440.10">
    <property type="match status" value="1"/>
</dbReference>
<dbReference type="InterPro" id="IPR000192">
    <property type="entry name" value="Aminotrans_V_dom"/>
</dbReference>
<dbReference type="GO" id="GO:0019464">
    <property type="term" value="P:glycine decarboxylation via glycine cleavage system"/>
    <property type="evidence" value="ECO:0007669"/>
    <property type="project" value="TreeGrafter"/>
</dbReference>
<evidence type="ECO:0000313" key="5">
    <source>
        <dbReference type="EMBL" id="HER42846.1"/>
    </source>
</evidence>
<organism evidence="5">
    <name type="scientific">Eiseniibacteriota bacterium</name>
    <dbReference type="NCBI Taxonomy" id="2212470"/>
    <lineage>
        <taxon>Bacteria</taxon>
        <taxon>Candidatus Eiseniibacteriota</taxon>
    </lineage>
</organism>
<evidence type="ECO:0000256" key="2">
    <source>
        <dbReference type="ARBA" id="ARBA00022898"/>
    </source>
</evidence>
<feature type="domain" description="Aminotransferase class V" evidence="4">
    <location>
        <begin position="141"/>
        <end position="271"/>
    </location>
</feature>
<dbReference type="GO" id="GO:0005960">
    <property type="term" value="C:glycine cleavage complex"/>
    <property type="evidence" value="ECO:0007669"/>
    <property type="project" value="TreeGrafter"/>
</dbReference>
<sequence length="332" mass="36345">MSRTIFEKSRKGRKAYRLPVNDCPAEGLDLPIERVSPLGLPEVGEQEIVRHYVELAAKNYHIDKGMYPLGSCTMKYNPLVDEELARLEGFTGIHPGQDPDDVQGALQLMYELERALSEICGMSAFTLQPAAGAHGELTGMMIARDYFRSRGEPRKRVIVPDSAHGTNPASVTICGFEPKTIPSNDRGLIDPEVLEREVNEETSVLMLTLPNTLGLFEREIARISEIVHSAGALIYMDGANMNALLGIVRPGDIGVDIMHVNLHKTFSTPHGGGGPGSGPVGVAARLADFLPVPRVALEDGRYILSERSEKSIGRVHSYFGNFNVFVKAYAYI</sequence>
<evidence type="ECO:0000256" key="3">
    <source>
        <dbReference type="ARBA" id="ARBA00023002"/>
    </source>
</evidence>
<evidence type="ECO:0000259" key="4">
    <source>
        <dbReference type="Pfam" id="PF00266"/>
    </source>
</evidence>
<dbReference type="Proteomes" id="UP000886069">
    <property type="component" value="Unassembled WGS sequence"/>
</dbReference>
<dbReference type="Pfam" id="PF00266">
    <property type="entry name" value="Aminotran_5"/>
    <property type="match status" value="1"/>
</dbReference>
<keyword evidence="3" id="KW-0560">Oxidoreductase</keyword>
<dbReference type="GO" id="GO:0004375">
    <property type="term" value="F:glycine dehydrogenase (decarboxylating) activity"/>
    <property type="evidence" value="ECO:0007669"/>
    <property type="project" value="InterPro"/>
</dbReference>
<keyword evidence="2" id="KW-0663">Pyridoxal phosphate</keyword>
<comment type="caution">
    <text evidence="5">The sequence shown here is derived from an EMBL/GenBank/DDBJ whole genome shotgun (WGS) entry which is preliminary data.</text>
</comment>
<dbReference type="Gene3D" id="3.40.640.10">
    <property type="entry name" value="Type I PLP-dependent aspartate aminotransferase-like (Major domain)"/>
    <property type="match status" value="1"/>
</dbReference>
<protein>
    <submittedName>
        <fullName evidence="5">Aminotransferase class V-fold PLP-dependent enzyme</fullName>
    </submittedName>
</protein>
<dbReference type="PANTHER" id="PTHR11773:SF1">
    <property type="entry name" value="GLYCINE DEHYDROGENASE (DECARBOXYLATING), MITOCHONDRIAL"/>
    <property type="match status" value="1"/>
</dbReference>
<dbReference type="NCBIfam" id="NF003346">
    <property type="entry name" value="PRK04366.1"/>
    <property type="match status" value="1"/>
</dbReference>
<dbReference type="GO" id="GO:0005829">
    <property type="term" value="C:cytosol"/>
    <property type="evidence" value="ECO:0007669"/>
    <property type="project" value="TreeGrafter"/>
</dbReference>
<dbReference type="FunFam" id="3.40.640.10:FF:000224">
    <property type="entry name" value="Probable glycine dehydrogenase (decarboxylating) subunit 2"/>
    <property type="match status" value="1"/>
</dbReference>